<comment type="caution">
    <text evidence="1">The sequence shown here is derived from an EMBL/GenBank/DDBJ whole genome shotgun (WGS) entry which is preliminary data.</text>
</comment>
<dbReference type="AlphaFoldDB" id="A0ABD0VWX2"/>
<reference evidence="1 2" key="1">
    <citation type="journal article" date="2024" name="Plant Biotechnol. J.">
        <title>Dendrobium thyrsiflorum genome and its molecular insights into genes involved in important horticultural traits.</title>
        <authorList>
            <person name="Chen B."/>
            <person name="Wang J.Y."/>
            <person name="Zheng P.J."/>
            <person name="Li K.L."/>
            <person name="Liang Y.M."/>
            <person name="Chen X.F."/>
            <person name="Zhang C."/>
            <person name="Zhao X."/>
            <person name="He X."/>
            <person name="Zhang G.Q."/>
            <person name="Liu Z.J."/>
            <person name="Xu Q."/>
        </authorList>
    </citation>
    <scope>NUCLEOTIDE SEQUENCE [LARGE SCALE GENOMIC DNA]</scope>
    <source>
        <strain evidence="1">GZMU011</strain>
    </source>
</reference>
<evidence type="ECO:0000313" key="1">
    <source>
        <dbReference type="EMBL" id="KAL0926857.1"/>
    </source>
</evidence>
<organism evidence="1 2">
    <name type="scientific">Dendrobium thyrsiflorum</name>
    <name type="common">Pinecone-like raceme dendrobium</name>
    <name type="synonym">Orchid</name>
    <dbReference type="NCBI Taxonomy" id="117978"/>
    <lineage>
        <taxon>Eukaryota</taxon>
        <taxon>Viridiplantae</taxon>
        <taxon>Streptophyta</taxon>
        <taxon>Embryophyta</taxon>
        <taxon>Tracheophyta</taxon>
        <taxon>Spermatophyta</taxon>
        <taxon>Magnoliopsida</taxon>
        <taxon>Liliopsida</taxon>
        <taxon>Asparagales</taxon>
        <taxon>Orchidaceae</taxon>
        <taxon>Epidendroideae</taxon>
        <taxon>Malaxideae</taxon>
        <taxon>Dendrobiinae</taxon>
        <taxon>Dendrobium</taxon>
    </lineage>
</organism>
<sequence length="73" mass="8514">MLACKLSLSVNFFPHSILIKSVSSPLISEIMRTIRAKRKKKWFEKAMDICHIAASIHIYIYIEMDRIGQSAWF</sequence>
<accession>A0ABD0VWX2</accession>
<gene>
    <name evidence="1" type="ORF">M5K25_003110</name>
</gene>
<keyword evidence="2" id="KW-1185">Reference proteome</keyword>
<proteinExistence type="predicted"/>
<dbReference type="EMBL" id="JANQDX010000003">
    <property type="protein sequence ID" value="KAL0926857.1"/>
    <property type="molecule type" value="Genomic_DNA"/>
</dbReference>
<name>A0ABD0VWX2_DENTH</name>
<dbReference type="Proteomes" id="UP001552299">
    <property type="component" value="Unassembled WGS sequence"/>
</dbReference>
<evidence type="ECO:0000313" key="2">
    <source>
        <dbReference type="Proteomes" id="UP001552299"/>
    </source>
</evidence>
<protein>
    <submittedName>
        <fullName evidence="1">Uncharacterized protein</fullName>
    </submittedName>
</protein>